<comment type="caution">
    <text evidence="8">The sequence shown here is derived from an EMBL/GenBank/DDBJ whole genome shotgun (WGS) entry which is preliminary data.</text>
</comment>
<dbReference type="CDD" id="cd03112">
    <property type="entry name" value="CobW-like"/>
    <property type="match status" value="1"/>
</dbReference>
<dbReference type="InterPro" id="IPR051316">
    <property type="entry name" value="Zinc-reg_GTPase_activator"/>
</dbReference>
<dbReference type="Proteomes" id="UP000284021">
    <property type="component" value="Unassembled WGS sequence"/>
</dbReference>
<keyword evidence="9" id="KW-1185">Reference proteome</keyword>
<dbReference type="PANTHER" id="PTHR13748">
    <property type="entry name" value="COBW-RELATED"/>
    <property type="match status" value="1"/>
</dbReference>
<dbReference type="Gene3D" id="3.30.1220.10">
    <property type="entry name" value="CobW-like, C-terminal domain"/>
    <property type="match status" value="1"/>
</dbReference>
<dbReference type="PANTHER" id="PTHR13748:SF62">
    <property type="entry name" value="COBW DOMAIN-CONTAINING PROTEIN"/>
    <property type="match status" value="1"/>
</dbReference>
<reference evidence="8 9" key="1">
    <citation type="submission" date="2018-09" db="EMBL/GenBank/DDBJ databases">
        <authorList>
            <person name="Zhu H."/>
        </authorList>
    </citation>
    <scope>NUCLEOTIDE SEQUENCE [LARGE SCALE GENOMIC DNA]</scope>
    <source>
        <strain evidence="8 9">K1S02-6</strain>
    </source>
</reference>
<dbReference type="Pfam" id="PF07683">
    <property type="entry name" value="CobW_C"/>
    <property type="match status" value="1"/>
</dbReference>
<accession>A0A418XA04</accession>
<dbReference type="EMBL" id="QYUR01000008">
    <property type="protein sequence ID" value="RJG09300.1"/>
    <property type="molecule type" value="Genomic_DNA"/>
</dbReference>
<dbReference type="InterPro" id="IPR003495">
    <property type="entry name" value="CobW/HypB/UreG_nucleotide-bd"/>
</dbReference>
<dbReference type="OrthoDB" id="9808822at2"/>
<dbReference type="Gene3D" id="3.40.50.300">
    <property type="entry name" value="P-loop containing nucleotide triphosphate hydrolases"/>
    <property type="match status" value="1"/>
</dbReference>
<feature type="domain" description="CobW C-terminal" evidence="7">
    <location>
        <begin position="216"/>
        <end position="306"/>
    </location>
</feature>
<dbReference type="SMART" id="SM00833">
    <property type="entry name" value="CobW_C"/>
    <property type="match status" value="1"/>
</dbReference>
<evidence type="ECO:0000256" key="6">
    <source>
        <dbReference type="ARBA" id="ARBA00049117"/>
    </source>
</evidence>
<gene>
    <name evidence="8" type="ORF">D3879_23475</name>
</gene>
<dbReference type="SUPFAM" id="SSF90002">
    <property type="entry name" value="Hypothetical protein YjiA, C-terminal domain"/>
    <property type="match status" value="1"/>
</dbReference>
<comment type="catalytic activity">
    <reaction evidence="6">
        <text>GTP + H2O = GDP + phosphate + H(+)</text>
        <dbReference type="Rhea" id="RHEA:19669"/>
        <dbReference type="ChEBI" id="CHEBI:15377"/>
        <dbReference type="ChEBI" id="CHEBI:15378"/>
        <dbReference type="ChEBI" id="CHEBI:37565"/>
        <dbReference type="ChEBI" id="CHEBI:43474"/>
        <dbReference type="ChEBI" id="CHEBI:58189"/>
    </reaction>
    <physiologicalReaction direction="left-to-right" evidence="6">
        <dbReference type="Rhea" id="RHEA:19670"/>
    </physiologicalReaction>
</comment>
<dbReference type="GO" id="GO:0000166">
    <property type="term" value="F:nucleotide binding"/>
    <property type="evidence" value="ECO:0007669"/>
    <property type="project" value="UniProtKB-KW"/>
</dbReference>
<evidence type="ECO:0000256" key="5">
    <source>
        <dbReference type="ARBA" id="ARBA00045658"/>
    </source>
</evidence>
<name>A0A418XA04_9PSED</name>
<dbReference type="GO" id="GO:0016787">
    <property type="term" value="F:hydrolase activity"/>
    <property type="evidence" value="ECO:0007669"/>
    <property type="project" value="UniProtKB-KW"/>
</dbReference>
<dbReference type="InterPro" id="IPR011629">
    <property type="entry name" value="CobW-like_C"/>
</dbReference>
<dbReference type="GO" id="GO:0005737">
    <property type="term" value="C:cytoplasm"/>
    <property type="evidence" value="ECO:0007669"/>
    <property type="project" value="TreeGrafter"/>
</dbReference>
<evidence type="ECO:0000256" key="3">
    <source>
        <dbReference type="ARBA" id="ARBA00023186"/>
    </source>
</evidence>
<dbReference type="InterPro" id="IPR027417">
    <property type="entry name" value="P-loop_NTPase"/>
</dbReference>
<protein>
    <submittedName>
        <fullName evidence="8">GTP-binding protein</fullName>
    </submittedName>
</protein>
<evidence type="ECO:0000256" key="1">
    <source>
        <dbReference type="ARBA" id="ARBA00022741"/>
    </source>
</evidence>
<dbReference type="InterPro" id="IPR036627">
    <property type="entry name" value="CobW-likC_sf"/>
</dbReference>
<keyword evidence="3" id="KW-0143">Chaperone</keyword>
<evidence type="ECO:0000256" key="2">
    <source>
        <dbReference type="ARBA" id="ARBA00022801"/>
    </source>
</evidence>
<dbReference type="SUPFAM" id="SSF52540">
    <property type="entry name" value="P-loop containing nucleoside triphosphate hydrolases"/>
    <property type="match status" value="1"/>
</dbReference>
<sequence>MMAISSIPVTVVAGFLGAGKTTLLNRMVQRAEGGRLAVIVNDFGELNIDAAIIAEVTDAVYSLQNGCICCTVQEDLLAQLVSLTQLTPRLERIVIECSGVSDPQRIVQTLGYPQLRAYVHLDAVITLVDATGYSALEGEFARLSRAQVACADLVLLNKSDLVSPSELASVRNSLGGRARVFSTVQAELPDALLLADRDEPASLKMTPVSARHDQLFESWVWKSQQQLEPTAFRAWLARLPADVFRLKGQVLLQGTGHPYWVQHVGTRSQFSPAASSGDAPAVQLVFIARRGSDLRESLEQGLEACLVAA</sequence>
<dbReference type="AlphaFoldDB" id="A0A418XA04"/>
<comment type="function">
    <text evidence="5">Zinc chaperone that directly transfers zinc cofactor to target proteins, thereby activating them. Zinc is transferred from the CXCC motif in the GTPase domain to the zinc binding site in target proteins in a process requiring GTP hydrolysis.</text>
</comment>
<keyword evidence="1" id="KW-0547">Nucleotide-binding</keyword>
<evidence type="ECO:0000256" key="4">
    <source>
        <dbReference type="ARBA" id="ARBA00034320"/>
    </source>
</evidence>
<dbReference type="Pfam" id="PF02492">
    <property type="entry name" value="cobW"/>
    <property type="match status" value="1"/>
</dbReference>
<evidence type="ECO:0000313" key="9">
    <source>
        <dbReference type="Proteomes" id="UP000284021"/>
    </source>
</evidence>
<organism evidence="8 9">
    <name type="scientific">Pseudomonas cavernicola</name>
    <dbReference type="NCBI Taxonomy" id="2320866"/>
    <lineage>
        <taxon>Bacteria</taxon>
        <taxon>Pseudomonadati</taxon>
        <taxon>Pseudomonadota</taxon>
        <taxon>Gammaproteobacteria</taxon>
        <taxon>Pseudomonadales</taxon>
        <taxon>Pseudomonadaceae</taxon>
        <taxon>Pseudomonas</taxon>
    </lineage>
</organism>
<keyword evidence="2" id="KW-0378">Hydrolase</keyword>
<proteinExistence type="inferred from homology"/>
<comment type="similarity">
    <text evidence="4">Belongs to the SIMIBI class G3E GTPase family. ZNG1 subfamily.</text>
</comment>
<evidence type="ECO:0000259" key="7">
    <source>
        <dbReference type="SMART" id="SM00833"/>
    </source>
</evidence>
<evidence type="ECO:0000313" key="8">
    <source>
        <dbReference type="EMBL" id="RJG09300.1"/>
    </source>
</evidence>